<protein>
    <submittedName>
        <fullName evidence="1">Uncharacterized protein</fullName>
    </submittedName>
</protein>
<reference evidence="2" key="1">
    <citation type="submission" date="2016-03" db="EMBL/GenBank/DDBJ databases">
        <authorList>
            <person name="Guldener U."/>
        </authorList>
    </citation>
    <scope>NUCLEOTIDE SEQUENCE [LARGE SCALE GENOMIC DNA]</scope>
    <source>
        <strain evidence="2">04CH-RAC-A.6.1</strain>
    </source>
</reference>
<gene>
    <name evidence="1" type="ORF">RAG0_00748</name>
</gene>
<name>A0A1E1JYJ5_9HELO</name>
<organism evidence="1 2">
    <name type="scientific">Rhynchosporium agropyri</name>
    <dbReference type="NCBI Taxonomy" id="914238"/>
    <lineage>
        <taxon>Eukaryota</taxon>
        <taxon>Fungi</taxon>
        <taxon>Dikarya</taxon>
        <taxon>Ascomycota</taxon>
        <taxon>Pezizomycotina</taxon>
        <taxon>Leotiomycetes</taxon>
        <taxon>Helotiales</taxon>
        <taxon>Ploettnerulaceae</taxon>
        <taxon>Rhynchosporium</taxon>
    </lineage>
</organism>
<dbReference type="EMBL" id="FJUX01000002">
    <property type="protein sequence ID" value="CZS89344.1"/>
    <property type="molecule type" value="Genomic_DNA"/>
</dbReference>
<evidence type="ECO:0000313" key="1">
    <source>
        <dbReference type="EMBL" id="CZS89344.1"/>
    </source>
</evidence>
<evidence type="ECO:0000313" key="2">
    <source>
        <dbReference type="Proteomes" id="UP000178912"/>
    </source>
</evidence>
<dbReference type="Proteomes" id="UP000178912">
    <property type="component" value="Unassembled WGS sequence"/>
</dbReference>
<proteinExistence type="predicted"/>
<sequence>MAGVMRGNYEKEIAYATDRAVQGLPSATAKSTSRCWLKRAISMEFIAEP</sequence>
<accession>A0A1E1JYJ5</accession>
<keyword evidence="2" id="KW-1185">Reference proteome</keyword>
<dbReference type="AlphaFoldDB" id="A0A1E1JYJ5"/>